<keyword evidence="2" id="KW-1185">Reference proteome</keyword>
<organism evidence="1 2">
    <name type="scientific">Sphaerodactylus townsendi</name>
    <dbReference type="NCBI Taxonomy" id="933632"/>
    <lineage>
        <taxon>Eukaryota</taxon>
        <taxon>Metazoa</taxon>
        <taxon>Chordata</taxon>
        <taxon>Craniata</taxon>
        <taxon>Vertebrata</taxon>
        <taxon>Euteleostomi</taxon>
        <taxon>Lepidosauria</taxon>
        <taxon>Squamata</taxon>
        <taxon>Bifurcata</taxon>
        <taxon>Gekkota</taxon>
        <taxon>Sphaerodactylidae</taxon>
        <taxon>Sphaerodactylus</taxon>
    </lineage>
</organism>
<proteinExistence type="predicted"/>
<comment type="caution">
    <text evidence="1">The sequence shown here is derived from an EMBL/GenBank/DDBJ whole genome shotgun (WGS) entry which is preliminary data.</text>
</comment>
<sequence length="222" mass="24616">MGRWAVESSSAGHRLHDRKMCIIGLSILVGLPSRPPAVDAVAAQIVPSVLLLFLGLKQVCATRQHTEHEEHTKSEKNDAEDNEEIQSDEEEVNEVSQEMQENHAGGGGDAGDEDDEDDDWDDDALEETALEGFSTPIDLEEGLDEYQFFAQALLTVQSRDAAWYHLLTAPLSNDQKTQLQEICALAEHRRTSSESKRIEQQTGYTFENKGLVSSFNFVPGSN</sequence>
<accession>A0ACB8FM63</accession>
<dbReference type="EMBL" id="CM037619">
    <property type="protein sequence ID" value="KAH8006673.1"/>
    <property type="molecule type" value="Genomic_DNA"/>
</dbReference>
<reference evidence="1" key="1">
    <citation type="submission" date="2021-08" db="EMBL/GenBank/DDBJ databases">
        <title>The first chromosome-level gecko genome reveals the dynamic sex chromosomes of Neotropical dwarf geckos (Sphaerodactylidae: Sphaerodactylus).</title>
        <authorList>
            <person name="Pinto B.J."/>
            <person name="Keating S.E."/>
            <person name="Gamble T."/>
        </authorList>
    </citation>
    <scope>NUCLEOTIDE SEQUENCE</scope>
    <source>
        <strain evidence="1">TG3544</strain>
    </source>
</reference>
<name>A0ACB8FM63_9SAUR</name>
<protein>
    <submittedName>
        <fullName evidence="1">Importin-8</fullName>
    </submittedName>
</protein>
<gene>
    <name evidence="1" type="primary">IPO8_1</name>
    <name evidence="1" type="ORF">K3G42_010884</name>
</gene>
<evidence type="ECO:0000313" key="2">
    <source>
        <dbReference type="Proteomes" id="UP000827872"/>
    </source>
</evidence>
<dbReference type="Proteomes" id="UP000827872">
    <property type="component" value="Linkage Group LG06"/>
</dbReference>
<evidence type="ECO:0000313" key="1">
    <source>
        <dbReference type="EMBL" id="KAH8006673.1"/>
    </source>
</evidence>